<dbReference type="Pfam" id="PF07228">
    <property type="entry name" value="SpoIIE"/>
    <property type="match status" value="1"/>
</dbReference>
<dbReference type="InterPro" id="IPR039248">
    <property type="entry name" value="Ptase_RsbX"/>
</dbReference>
<evidence type="ECO:0000313" key="2">
    <source>
        <dbReference type="EMBL" id="QGH33128.1"/>
    </source>
</evidence>
<dbReference type="SUPFAM" id="SSF81606">
    <property type="entry name" value="PP2C-like"/>
    <property type="match status" value="1"/>
</dbReference>
<dbReference type="PANTHER" id="PTHR35801:SF1">
    <property type="entry name" value="PHOSPHOSERINE PHOSPHATASE RSBX"/>
    <property type="match status" value="1"/>
</dbReference>
<accession>A0A5Q2TI71</accession>
<dbReference type="InterPro" id="IPR036457">
    <property type="entry name" value="PPM-type-like_dom_sf"/>
</dbReference>
<dbReference type="RefSeq" id="WP_153790222.1">
    <property type="nucleotide sequence ID" value="NZ_CP045915.1"/>
</dbReference>
<dbReference type="AlphaFoldDB" id="A0A5Q2TI71"/>
<dbReference type="PANTHER" id="PTHR35801">
    <property type="entry name" value="PHOSPHOSERINE PHOSPHATASE RSBX"/>
    <property type="match status" value="1"/>
</dbReference>
<dbReference type="Gene3D" id="3.60.40.10">
    <property type="entry name" value="PPM-type phosphatase domain"/>
    <property type="match status" value="1"/>
</dbReference>
<organism evidence="2 3">
    <name type="scientific">Gracilibacillus salitolerans</name>
    <dbReference type="NCBI Taxonomy" id="2663022"/>
    <lineage>
        <taxon>Bacteria</taxon>
        <taxon>Bacillati</taxon>
        <taxon>Bacillota</taxon>
        <taxon>Bacilli</taxon>
        <taxon>Bacillales</taxon>
        <taxon>Bacillaceae</taxon>
        <taxon>Gracilibacillus</taxon>
    </lineage>
</organism>
<proteinExistence type="predicted"/>
<dbReference type="KEGG" id="grc:GI584_03250"/>
<gene>
    <name evidence="2" type="ORF">GI584_03250</name>
</gene>
<keyword evidence="3" id="KW-1185">Reference proteome</keyword>
<sequence length="201" mass="22711">MRNSDQVEVSVYQKAKKGNYYCGDSYFYHESDGKFICALADGLGSGEFAKESSQTVMEVIRDNIDVPVTSMMKKSNEKLVGKRGVVLGILQLDLKSKRYAYSSIGNIGLMTITTNSIKKRNIPQAGYLSGYDRPFKVMSDHLEEGMIFVMFSDGVTSKEISNSYFLHKEVDQITDTFAYLYQQKLADDTTLIAMKYNEESR</sequence>
<evidence type="ECO:0000313" key="3">
    <source>
        <dbReference type="Proteomes" id="UP000339690"/>
    </source>
</evidence>
<evidence type="ECO:0000259" key="1">
    <source>
        <dbReference type="SMART" id="SM00331"/>
    </source>
</evidence>
<name>A0A5Q2TI71_9BACI</name>
<dbReference type="InterPro" id="IPR001932">
    <property type="entry name" value="PPM-type_phosphatase-like_dom"/>
</dbReference>
<dbReference type="Proteomes" id="UP000339690">
    <property type="component" value="Chromosome"/>
</dbReference>
<dbReference type="EMBL" id="CP045915">
    <property type="protein sequence ID" value="QGH33128.1"/>
    <property type="molecule type" value="Genomic_DNA"/>
</dbReference>
<feature type="domain" description="PPM-type phosphatase" evidence="1">
    <location>
        <begin position="6"/>
        <end position="196"/>
    </location>
</feature>
<dbReference type="SMART" id="SM00331">
    <property type="entry name" value="PP2C_SIG"/>
    <property type="match status" value="1"/>
</dbReference>
<reference evidence="2 3" key="1">
    <citation type="submission" date="2019-11" db="EMBL/GenBank/DDBJ databases">
        <title>Gracilibacillus salitolerans sp. nov., a moderate halophile isolated from a saline soil in northwest China.</title>
        <authorList>
            <person name="Gan L."/>
        </authorList>
    </citation>
    <scope>NUCLEOTIDE SEQUENCE [LARGE SCALE GENOMIC DNA]</scope>
    <source>
        <strain evidence="2 3">SCU50</strain>
    </source>
</reference>
<protein>
    <submittedName>
        <fullName evidence="2">SpoIIE family protein phosphatase</fullName>
    </submittedName>
</protein>